<keyword evidence="2" id="KW-1133">Transmembrane helix</keyword>
<protein>
    <submittedName>
        <fullName evidence="4">BlaR1 peptidase M56</fullName>
    </submittedName>
</protein>
<feature type="domain" description="Peptidase M56" evidence="3">
    <location>
        <begin position="138"/>
        <end position="271"/>
    </location>
</feature>
<accession>A0A518ETQ9</accession>
<name>A0A518ETQ9_9BACT</name>
<dbReference type="Proteomes" id="UP000320390">
    <property type="component" value="Chromosome"/>
</dbReference>
<dbReference type="InterPro" id="IPR052173">
    <property type="entry name" value="Beta-lactam_resp_regulator"/>
</dbReference>
<keyword evidence="5" id="KW-1185">Reference proteome</keyword>
<dbReference type="InterPro" id="IPR008756">
    <property type="entry name" value="Peptidase_M56"/>
</dbReference>
<dbReference type="Pfam" id="PF05569">
    <property type="entry name" value="Peptidase_M56"/>
    <property type="match status" value="1"/>
</dbReference>
<dbReference type="OrthoDB" id="285651at2"/>
<reference evidence="4 5" key="1">
    <citation type="submission" date="2019-02" db="EMBL/GenBank/DDBJ databases">
        <title>Deep-cultivation of Planctomycetes and their phenomic and genomic characterization uncovers novel biology.</title>
        <authorList>
            <person name="Wiegand S."/>
            <person name="Jogler M."/>
            <person name="Boedeker C."/>
            <person name="Pinto D."/>
            <person name="Vollmers J."/>
            <person name="Rivas-Marin E."/>
            <person name="Kohn T."/>
            <person name="Peeters S.H."/>
            <person name="Heuer A."/>
            <person name="Rast P."/>
            <person name="Oberbeckmann S."/>
            <person name="Bunk B."/>
            <person name="Jeske O."/>
            <person name="Meyerdierks A."/>
            <person name="Storesund J.E."/>
            <person name="Kallscheuer N."/>
            <person name="Luecker S."/>
            <person name="Lage O.M."/>
            <person name="Pohl T."/>
            <person name="Merkel B.J."/>
            <person name="Hornburger P."/>
            <person name="Mueller R.-W."/>
            <person name="Bruemmer F."/>
            <person name="Labrenz M."/>
            <person name="Spormann A.M."/>
            <person name="Op den Camp H."/>
            <person name="Overmann J."/>
            <person name="Amann R."/>
            <person name="Jetten M.S.M."/>
            <person name="Mascher T."/>
            <person name="Medema M.H."/>
            <person name="Devos D.P."/>
            <person name="Kaster A.-K."/>
            <person name="Ovreas L."/>
            <person name="Rohde M."/>
            <person name="Galperin M.Y."/>
            <person name="Jogler C."/>
        </authorList>
    </citation>
    <scope>NUCLEOTIDE SEQUENCE [LARGE SCALE GENOMIC DNA]</scope>
    <source>
        <strain evidence="4 5">Poly30</strain>
    </source>
</reference>
<keyword evidence="2" id="KW-0812">Transmembrane</keyword>
<dbReference type="RefSeq" id="WP_145198520.1">
    <property type="nucleotide sequence ID" value="NZ_CP036434.1"/>
</dbReference>
<keyword evidence="2" id="KW-0472">Membrane</keyword>
<evidence type="ECO:0000259" key="3">
    <source>
        <dbReference type="Pfam" id="PF05569"/>
    </source>
</evidence>
<proteinExistence type="predicted"/>
<sequence>MNVPLVADAALPWLLTYALHSLALGAAGLLLVRLLKAPGARSSVVLKVALFGALISSSVPWSAVAPLELRASRPSHQAATGTLAFGPRAAVRTELTAETRAMPLAGAASSVDPSDDDGERKAGWPAWLWLSLGSVSALLVGRILRERSRFLRSLAREPLNDRAARGFLGSWAEAAGRPPIELSVSDALRAPVALSSSEICVPRSCWNALSEQDRQALLAHEFAHVTRCDPAWFMAAAILERAFFFLPWHRRVRAALNASAEVACDALAARRVGSSAAVARCLAAVATWSAETRGGLEVPNSVPAMAAAPGELVGRVRHLLEDTDRPVGRRFGAGAALALVGFACCAPAVSTGSTAEDSAEPDPFDGAILIEVAEDRTATARRSADYPPMPEIQVDMDDRFERGRLLEWLKLAALDLRPFTQDELSKKGLGVPVTWPIREGAIVVSGSADVELKQLLRIMSFAGDRSISMADVRLRVNGRTFQTPLPYDAGVVVPGQYLSLHVRLDAIDAGDPARGVTYTVGKSSGTIRQAPLEESETETEVADTHPAPNTLTDKAEFVAAAAELIESGKEMEVVLDIRKGVRFGQTAEVLAVLPELGLSNVYFMGSYEN</sequence>
<dbReference type="PANTHER" id="PTHR34978:SF3">
    <property type="entry name" value="SLR0241 PROTEIN"/>
    <property type="match status" value="1"/>
</dbReference>
<evidence type="ECO:0000313" key="5">
    <source>
        <dbReference type="Proteomes" id="UP000320390"/>
    </source>
</evidence>
<organism evidence="4 5">
    <name type="scientific">Saltatorellus ferox</name>
    <dbReference type="NCBI Taxonomy" id="2528018"/>
    <lineage>
        <taxon>Bacteria</taxon>
        <taxon>Pseudomonadati</taxon>
        <taxon>Planctomycetota</taxon>
        <taxon>Planctomycetia</taxon>
        <taxon>Planctomycetia incertae sedis</taxon>
        <taxon>Saltatorellus</taxon>
    </lineage>
</organism>
<evidence type="ECO:0000256" key="1">
    <source>
        <dbReference type="SAM" id="MobiDB-lite"/>
    </source>
</evidence>
<feature type="transmembrane region" description="Helical" evidence="2">
    <location>
        <begin position="12"/>
        <end position="32"/>
    </location>
</feature>
<feature type="region of interest" description="Disordered" evidence="1">
    <location>
        <begin position="530"/>
        <end position="549"/>
    </location>
</feature>
<evidence type="ECO:0000313" key="4">
    <source>
        <dbReference type="EMBL" id="QDV07468.1"/>
    </source>
</evidence>
<evidence type="ECO:0000256" key="2">
    <source>
        <dbReference type="SAM" id="Phobius"/>
    </source>
</evidence>
<dbReference type="EMBL" id="CP036434">
    <property type="protein sequence ID" value="QDV07468.1"/>
    <property type="molecule type" value="Genomic_DNA"/>
</dbReference>
<gene>
    <name evidence="4" type="ORF">Poly30_29940</name>
</gene>
<dbReference type="PANTHER" id="PTHR34978">
    <property type="entry name" value="POSSIBLE SENSOR-TRANSDUCER PROTEIN BLAR"/>
    <property type="match status" value="1"/>
</dbReference>
<feature type="transmembrane region" description="Helical" evidence="2">
    <location>
        <begin position="44"/>
        <end position="64"/>
    </location>
</feature>
<dbReference type="AlphaFoldDB" id="A0A518ETQ9"/>